<evidence type="ECO:0000313" key="2">
    <source>
        <dbReference type="Proteomes" id="UP000192328"/>
    </source>
</evidence>
<organism evidence="1 2">
    <name type="scientific">Aristaeella lactis</name>
    <dbReference type="NCBI Taxonomy" id="3046383"/>
    <lineage>
        <taxon>Bacteria</taxon>
        <taxon>Bacillati</taxon>
        <taxon>Bacillota</taxon>
        <taxon>Clostridia</taxon>
        <taxon>Eubacteriales</taxon>
        <taxon>Aristaeellaceae</taxon>
        <taxon>Aristaeella</taxon>
    </lineage>
</organism>
<comment type="caution">
    <text evidence="1">The sequence shown here is derived from an EMBL/GenBank/DDBJ whole genome shotgun (WGS) entry which is preliminary data.</text>
</comment>
<name>A0AC61PPC0_9FIRM</name>
<sequence>MKKISLKPTNDYCPQTLFLYGTYDENGKPDFGLFCWFSYTWEKELGVMACIGGSKRTKDNIHKSRVFSANLVTEKILPLADYMGVVDGNKPEKMEGLDLEIEKGQVLPVPVLMDSPVTFELEVKEFLPRQDGEVMLCAIRNVLQDETLADKAKTSTEKLVEIAPVQTTCSRYFSWKGENLGAWGEPMKTFSKKNG</sequence>
<dbReference type="EMBL" id="FWXZ01000006">
    <property type="protein sequence ID" value="SMC79995.1"/>
    <property type="molecule type" value="Genomic_DNA"/>
</dbReference>
<reference evidence="1" key="1">
    <citation type="submission" date="2017-04" db="EMBL/GenBank/DDBJ databases">
        <authorList>
            <person name="Varghese N."/>
            <person name="Submissions S."/>
        </authorList>
    </citation>
    <scope>NUCLEOTIDE SEQUENCE</scope>
    <source>
        <strain evidence="1">WTE2008</strain>
    </source>
</reference>
<evidence type="ECO:0000313" key="1">
    <source>
        <dbReference type="EMBL" id="SMC79995.1"/>
    </source>
</evidence>
<protein>
    <submittedName>
        <fullName evidence="1">NADH-FMN oxidoreductase RutF, flavin reductase (DIM6/NTAB) family</fullName>
    </submittedName>
</protein>
<keyword evidence="2" id="KW-1185">Reference proteome</keyword>
<proteinExistence type="predicted"/>
<gene>
    <name evidence="1" type="ORF">SAMN06297397_2566</name>
</gene>
<dbReference type="Proteomes" id="UP000192328">
    <property type="component" value="Unassembled WGS sequence"/>
</dbReference>
<accession>A0AC61PPC0</accession>